<sequence length="310" mass="34380">MDHFEIQTFENEEESVHMALAHCGKNPGHSDFIPVDSFELEHLPSGHRDPNVYQLIGLVARLTVKVKSVACSKFREILFPGRQVVSGNILTGSGRVYYVTKYVKGFDDNVKHPSGYTSCHCRRCLGTASPSDTWWEIAVITAAHVVCDYTEVEKTECCFFYDNEESEVKTVDTVSILHVNAEEDKCILNCITCDDDLGNTVNQSVDDILPHWNRLHTQYKESNALKDFSFMVSHPHGGCKRVTLGKCLEKVQLPECAFGCYFSYTTPTCPGSSGAIVYLLGYSGTAGWSTLPVHSRTLGGVNISGASYVR</sequence>
<dbReference type="GeneID" id="129928102"/>
<dbReference type="AlphaFoldDB" id="A0A9W3BAV3"/>
<organism evidence="1 2">
    <name type="scientific">Biomphalaria glabrata</name>
    <name type="common">Bloodfluke planorb</name>
    <name type="synonym">Freshwater snail</name>
    <dbReference type="NCBI Taxonomy" id="6526"/>
    <lineage>
        <taxon>Eukaryota</taxon>
        <taxon>Metazoa</taxon>
        <taxon>Spiralia</taxon>
        <taxon>Lophotrochozoa</taxon>
        <taxon>Mollusca</taxon>
        <taxon>Gastropoda</taxon>
        <taxon>Heterobranchia</taxon>
        <taxon>Euthyneura</taxon>
        <taxon>Panpulmonata</taxon>
        <taxon>Hygrophila</taxon>
        <taxon>Lymnaeoidea</taxon>
        <taxon>Planorbidae</taxon>
        <taxon>Biomphalaria</taxon>
    </lineage>
</organism>
<dbReference type="RefSeq" id="XP_055896657.1">
    <property type="nucleotide sequence ID" value="XM_056040682.1"/>
</dbReference>
<dbReference type="OrthoDB" id="10038545at2759"/>
<evidence type="ECO:0000313" key="2">
    <source>
        <dbReference type="RefSeq" id="XP_055896657.1"/>
    </source>
</evidence>
<protein>
    <submittedName>
        <fullName evidence="2">Uncharacterized protein LOC129928102</fullName>
    </submittedName>
</protein>
<keyword evidence="1" id="KW-1185">Reference proteome</keyword>
<proteinExistence type="predicted"/>
<evidence type="ECO:0000313" key="1">
    <source>
        <dbReference type="Proteomes" id="UP001165740"/>
    </source>
</evidence>
<accession>A0A9W3BAV3</accession>
<reference evidence="2" key="1">
    <citation type="submission" date="2025-08" db="UniProtKB">
        <authorList>
            <consortium name="RefSeq"/>
        </authorList>
    </citation>
    <scope>IDENTIFICATION</scope>
</reference>
<gene>
    <name evidence="2" type="primary">LOC129928102</name>
</gene>
<dbReference type="Proteomes" id="UP001165740">
    <property type="component" value="Chromosome 9"/>
</dbReference>
<name>A0A9W3BAV3_BIOGL</name>
<dbReference type="InterPro" id="IPR009003">
    <property type="entry name" value="Peptidase_S1_PA"/>
</dbReference>
<dbReference type="SUPFAM" id="SSF50494">
    <property type="entry name" value="Trypsin-like serine proteases"/>
    <property type="match status" value="1"/>
</dbReference>